<keyword evidence="3" id="KW-1185">Reference proteome</keyword>
<comment type="caution">
    <text evidence="2">The sequence shown here is derived from an EMBL/GenBank/DDBJ whole genome shotgun (WGS) entry which is preliminary data.</text>
</comment>
<name>A0AAN7NCV1_MYCAM</name>
<gene>
    <name evidence="2" type="ORF">QYF61_010526</name>
</gene>
<proteinExistence type="predicted"/>
<evidence type="ECO:0000313" key="3">
    <source>
        <dbReference type="Proteomes" id="UP001333110"/>
    </source>
</evidence>
<feature type="compositionally biased region" description="Low complexity" evidence="1">
    <location>
        <begin position="66"/>
        <end position="75"/>
    </location>
</feature>
<dbReference type="Proteomes" id="UP001333110">
    <property type="component" value="Unassembled WGS sequence"/>
</dbReference>
<organism evidence="2 3">
    <name type="scientific">Mycteria americana</name>
    <name type="common">Wood stork</name>
    <dbReference type="NCBI Taxonomy" id="33587"/>
    <lineage>
        <taxon>Eukaryota</taxon>
        <taxon>Metazoa</taxon>
        <taxon>Chordata</taxon>
        <taxon>Craniata</taxon>
        <taxon>Vertebrata</taxon>
        <taxon>Euteleostomi</taxon>
        <taxon>Archelosauria</taxon>
        <taxon>Archosauria</taxon>
        <taxon>Dinosauria</taxon>
        <taxon>Saurischia</taxon>
        <taxon>Theropoda</taxon>
        <taxon>Coelurosauria</taxon>
        <taxon>Aves</taxon>
        <taxon>Neognathae</taxon>
        <taxon>Neoaves</taxon>
        <taxon>Aequornithes</taxon>
        <taxon>Ciconiiformes</taxon>
        <taxon>Ciconiidae</taxon>
        <taxon>Mycteria</taxon>
    </lineage>
</organism>
<evidence type="ECO:0000313" key="2">
    <source>
        <dbReference type="EMBL" id="KAK4813112.1"/>
    </source>
</evidence>
<accession>A0AAN7NCV1</accession>
<evidence type="ECO:0000256" key="1">
    <source>
        <dbReference type="SAM" id="MobiDB-lite"/>
    </source>
</evidence>
<reference evidence="2 3" key="1">
    <citation type="journal article" date="2023" name="J. Hered.">
        <title>Chromosome-level genome of the wood stork (Mycteria americana) provides insight into avian chromosome evolution.</title>
        <authorList>
            <person name="Flamio R. Jr."/>
            <person name="Ramstad K.M."/>
        </authorList>
    </citation>
    <scope>NUCLEOTIDE SEQUENCE [LARGE SCALE GENOMIC DNA]</scope>
    <source>
        <strain evidence="2">JAX WOST 10</strain>
    </source>
</reference>
<sequence>MAAEVDFGDRELFEQLEEEDGPPPPPRLSFEEEEERPEKALEELYAQLRDREETVQRLRAENILMGEAGPAPGRAQRGGGGRGTPLLPPVPFRASLGACPPGLAVASGFSRLPGTSVRLGPVPF</sequence>
<dbReference type="AlphaFoldDB" id="A0AAN7NCV1"/>
<protein>
    <submittedName>
        <fullName evidence="2">Uncharacterized protein</fullName>
    </submittedName>
</protein>
<feature type="region of interest" description="Disordered" evidence="1">
    <location>
        <begin position="1"/>
        <end position="38"/>
    </location>
</feature>
<dbReference type="EMBL" id="JAUNZN010000013">
    <property type="protein sequence ID" value="KAK4813112.1"/>
    <property type="molecule type" value="Genomic_DNA"/>
</dbReference>
<feature type="region of interest" description="Disordered" evidence="1">
    <location>
        <begin position="62"/>
        <end position="88"/>
    </location>
</feature>